<dbReference type="Proteomes" id="UP001140510">
    <property type="component" value="Unassembled WGS sequence"/>
</dbReference>
<evidence type="ECO:0000313" key="5">
    <source>
        <dbReference type="Proteomes" id="UP001140510"/>
    </source>
</evidence>
<dbReference type="PANTHER" id="PTHR22935:SF95">
    <property type="entry name" value="BETA-LACTAMASE-LIKE 1-RELATED"/>
    <property type="match status" value="1"/>
</dbReference>
<dbReference type="InterPro" id="IPR051478">
    <property type="entry name" value="Beta-lactamase-like_AB/R"/>
</dbReference>
<comment type="similarity">
    <text evidence="1">Belongs to the beta-lactamase family.</text>
</comment>
<dbReference type="Pfam" id="PF00144">
    <property type="entry name" value="Beta-lactamase"/>
    <property type="match status" value="1"/>
</dbReference>
<proteinExistence type="inferred from homology"/>
<sequence>MVCTLPWAFVVIGLASLIEAACVPDAPGYLLPSPRILDHPSVVKALEEARELLQKPYDHNVTRDGLSVAVVHASSPTPIWTFNAGSLKFNETTLYGPNSANNLITSDSIFRVASVTKNFAMTSALILSRLLNGSITLDTPVRHLLPSFHLIASDWADGGSGITLGMLASHMSGVTRESFSTGFNQILSTGKATADGIGELWAAQTVENVVEQVGNTGLMFRPGERSAYSNAGIGILGAAVASQYNNITGEDLKWSAIAKQKILGPLNMTNSFLGPIPDNLIPNISVPGGDNWADLIIGEGYNPAAGIWSSANDLAKYLHAVWLEQDPSLITPFDRRRAMKPVYTLPDGKSQVGPAWEISLRSVSTSSNASVTNSNKTYSIYGKSGSGGGWRSWIDVVPNMGYGLVILSQTSGLEGYDMLYPAALYGSVQDIMIPAFAEALLAQVEEKYAGTYGDGRDMGFITDVVSSTGYNTSTYARLEVQDQVLYMRDLVVNGSSALEAIDKLSWLDDVGARYFSRPDGVVLEPAGGASELAEFGYGTQVFRMTGAGEELCNWYDYDG</sequence>
<dbReference type="EMBL" id="JAPEVA010000059">
    <property type="protein sequence ID" value="KAJ4402664.1"/>
    <property type="molecule type" value="Genomic_DNA"/>
</dbReference>
<evidence type="ECO:0000256" key="2">
    <source>
        <dbReference type="SAM" id="SignalP"/>
    </source>
</evidence>
<keyword evidence="2" id="KW-0732">Signal</keyword>
<protein>
    <recommendedName>
        <fullName evidence="3">Beta-lactamase-related domain-containing protein</fullName>
    </recommendedName>
</protein>
<dbReference type="SUPFAM" id="SSF56601">
    <property type="entry name" value="beta-lactamase/transpeptidase-like"/>
    <property type="match status" value="1"/>
</dbReference>
<feature type="chain" id="PRO_5040812951" description="Beta-lactamase-related domain-containing protein" evidence="2">
    <location>
        <begin position="21"/>
        <end position="559"/>
    </location>
</feature>
<keyword evidence="5" id="KW-1185">Reference proteome</keyword>
<evidence type="ECO:0000259" key="3">
    <source>
        <dbReference type="Pfam" id="PF00144"/>
    </source>
</evidence>
<gene>
    <name evidence="4" type="ORF">N0V91_007038</name>
</gene>
<dbReference type="AlphaFoldDB" id="A0A9W9D5Q1"/>
<name>A0A9W9D5Q1_9PLEO</name>
<accession>A0A9W9D5Q1</accession>
<dbReference type="Gene3D" id="3.40.710.10">
    <property type="entry name" value="DD-peptidase/beta-lactamase superfamily"/>
    <property type="match status" value="1"/>
</dbReference>
<dbReference type="OrthoDB" id="10250282at2759"/>
<comment type="caution">
    <text evidence="4">The sequence shown here is derived from an EMBL/GenBank/DDBJ whole genome shotgun (WGS) entry which is preliminary data.</text>
</comment>
<reference evidence="4" key="1">
    <citation type="submission" date="2022-10" db="EMBL/GenBank/DDBJ databases">
        <title>Tapping the CABI collections for fungal endophytes: first genome assemblies for Collariella, Neodidymelliopsis, Ascochyta clinopodiicola, Didymella pomorum, Didymosphaeria variabile, Neocosmospora piperis and Neocucurbitaria cava.</title>
        <authorList>
            <person name="Hill R."/>
        </authorList>
    </citation>
    <scope>NUCLEOTIDE SEQUENCE</scope>
    <source>
        <strain evidence="4">IMI 355091</strain>
    </source>
</reference>
<dbReference type="PANTHER" id="PTHR22935">
    <property type="entry name" value="PENICILLIN-BINDING PROTEIN"/>
    <property type="match status" value="1"/>
</dbReference>
<feature type="domain" description="Beta-lactamase-related" evidence="3">
    <location>
        <begin position="99"/>
        <end position="414"/>
    </location>
</feature>
<evidence type="ECO:0000256" key="1">
    <source>
        <dbReference type="ARBA" id="ARBA00038473"/>
    </source>
</evidence>
<dbReference type="InterPro" id="IPR001466">
    <property type="entry name" value="Beta-lactam-related"/>
</dbReference>
<feature type="signal peptide" evidence="2">
    <location>
        <begin position="1"/>
        <end position="20"/>
    </location>
</feature>
<dbReference type="InterPro" id="IPR012338">
    <property type="entry name" value="Beta-lactam/transpept-like"/>
</dbReference>
<evidence type="ECO:0000313" key="4">
    <source>
        <dbReference type="EMBL" id="KAJ4402664.1"/>
    </source>
</evidence>
<organism evidence="4 5">
    <name type="scientific">Didymella pomorum</name>
    <dbReference type="NCBI Taxonomy" id="749634"/>
    <lineage>
        <taxon>Eukaryota</taxon>
        <taxon>Fungi</taxon>
        <taxon>Dikarya</taxon>
        <taxon>Ascomycota</taxon>
        <taxon>Pezizomycotina</taxon>
        <taxon>Dothideomycetes</taxon>
        <taxon>Pleosporomycetidae</taxon>
        <taxon>Pleosporales</taxon>
        <taxon>Pleosporineae</taxon>
        <taxon>Didymellaceae</taxon>
        <taxon>Didymella</taxon>
    </lineage>
</organism>